<comment type="catalytic activity">
    <reaction evidence="11">
        <text>[GlcNAc-(1-&gt;4)-Mur2Ac(oyl-L-Ala-gamma-D-Glu-L-Lys-D-Ala-D-Ala)](n)-di-trans,octa-cis-undecaprenyl diphosphate + beta-D-GlcNAc-(1-&gt;4)-Mur2Ac(oyl-L-Ala-gamma-D-Glu-L-Lys-D-Ala-D-Ala)-di-trans,octa-cis-undecaprenyl diphosphate = [GlcNAc-(1-&gt;4)-Mur2Ac(oyl-L-Ala-gamma-D-Glu-L-Lys-D-Ala-D-Ala)](n+1)-di-trans,octa-cis-undecaprenyl diphosphate + di-trans,octa-cis-undecaprenyl diphosphate + H(+)</text>
        <dbReference type="Rhea" id="RHEA:23708"/>
        <dbReference type="Rhea" id="RHEA-COMP:9602"/>
        <dbReference type="Rhea" id="RHEA-COMP:9603"/>
        <dbReference type="ChEBI" id="CHEBI:15378"/>
        <dbReference type="ChEBI" id="CHEBI:58405"/>
        <dbReference type="ChEBI" id="CHEBI:60033"/>
        <dbReference type="ChEBI" id="CHEBI:78435"/>
        <dbReference type="EC" id="2.4.99.28"/>
    </reaction>
</comment>
<keyword evidence="8" id="KW-0378">Hydrolase</keyword>
<dbReference type="RefSeq" id="WP_269402518.1">
    <property type="nucleotide sequence ID" value="NZ_JAPWGW010000003.1"/>
</dbReference>
<protein>
    <recommendedName>
        <fullName evidence="10">peptidoglycan glycosyltransferase</fullName>
        <ecNumber evidence="10">2.4.99.28</ecNumber>
    </recommendedName>
</protein>
<dbReference type="Proteomes" id="UP001083770">
    <property type="component" value="Unassembled WGS sequence"/>
</dbReference>
<evidence type="ECO:0000259" key="12">
    <source>
        <dbReference type="Pfam" id="PF00905"/>
    </source>
</evidence>
<dbReference type="InterPro" id="IPR009647">
    <property type="entry name" value="PBP_C"/>
</dbReference>
<dbReference type="NCBIfam" id="TIGR02073">
    <property type="entry name" value="PBP_1c"/>
    <property type="match status" value="1"/>
</dbReference>
<evidence type="ECO:0000256" key="9">
    <source>
        <dbReference type="ARBA" id="ARBA00023268"/>
    </source>
</evidence>
<dbReference type="InterPro" id="IPR001264">
    <property type="entry name" value="Glyco_trans_51"/>
</dbReference>
<proteinExistence type="inferred from homology"/>
<keyword evidence="6" id="KW-0328">Glycosyltransferase</keyword>
<comment type="similarity">
    <text evidence="2">In the C-terminal section; belongs to the transpeptidase family.</text>
</comment>
<dbReference type="PANTHER" id="PTHR32282">
    <property type="entry name" value="BINDING PROTEIN TRANSPEPTIDASE, PUTATIVE-RELATED"/>
    <property type="match status" value="1"/>
</dbReference>
<evidence type="ECO:0000256" key="11">
    <source>
        <dbReference type="ARBA" id="ARBA00049902"/>
    </source>
</evidence>
<dbReference type="Pfam" id="PF06832">
    <property type="entry name" value="BiPBP_C"/>
    <property type="match status" value="1"/>
</dbReference>
<evidence type="ECO:0000256" key="8">
    <source>
        <dbReference type="ARBA" id="ARBA00022801"/>
    </source>
</evidence>
<name>A0ABT4LVP0_9PROT</name>
<keyword evidence="7" id="KW-0808">Transferase</keyword>
<feature type="domain" description="Glycosyl transferase family 51" evidence="13">
    <location>
        <begin position="54"/>
        <end position="218"/>
    </location>
</feature>
<evidence type="ECO:0000313" key="16">
    <source>
        <dbReference type="Proteomes" id="UP001083770"/>
    </source>
</evidence>
<evidence type="ECO:0000256" key="7">
    <source>
        <dbReference type="ARBA" id="ARBA00022679"/>
    </source>
</evidence>
<evidence type="ECO:0000313" key="15">
    <source>
        <dbReference type="EMBL" id="MCZ4298444.1"/>
    </source>
</evidence>
<dbReference type="InterPro" id="IPR011815">
    <property type="entry name" value="PBP_1c"/>
</dbReference>
<feature type="domain" description="Penicillin-binding protein transpeptidase" evidence="12">
    <location>
        <begin position="295"/>
        <end position="526"/>
    </location>
</feature>
<evidence type="ECO:0000256" key="3">
    <source>
        <dbReference type="ARBA" id="ARBA00007739"/>
    </source>
</evidence>
<dbReference type="Gene3D" id="1.10.3810.10">
    <property type="entry name" value="Biosynthetic peptidoglycan transglycosylase-like"/>
    <property type="match status" value="1"/>
</dbReference>
<dbReference type="SUPFAM" id="SSF53955">
    <property type="entry name" value="Lysozyme-like"/>
    <property type="match status" value="1"/>
</dbReference>
<evidence type="ECO:0000256" key="1">
    <source>
        <dbReference type="ARBA" id="ARBA00004752"/>
    </source>
</evidence>
<keyword evidence="4" id="KW-0121">Carboxypeptidase</keyword>
<sequence length="687" mass="74215">MIWLKRPAIAILAALTVLFALDRIFPPPLERGETVSQLVSDRRGRPLRAIPTPDSYWRFQAHLEDIDPVFVEALLEVEDQRFWRHGGVDWTGMVRAAWSSALAGRVVSGGSTITMQTARLLEPRPRTIPSKLIEMFRAHQIEARLSKEEILELYLTLTPYGGNIEGIRAASWRYFGRSPDRLSDDQIALLIALPQSPEVRRPDLRPQGADIGRRAIVAKLERLGYLDAGRAEEARTSQMPTGAYAFPFDAWHATARAASGVRGDVRASLDARLQAEMEALALARAKEAGREAQIAILVVDIPTRAVRAAVGSASRDIAGGWLDLTAQARSPGSALKPFIYAMAFDDGEASASTRISDLPKRFASYQPDNFDRTFRGDVRVSDALQHSLNVPAVLALDRVGPERFAATLALAGAPPRIYGGADTEFGLALALGGAGLTARELAILYAALGDGGRAKPLVWTADEEADSRARKGYRMMEAESAGEILSILRRAPTPEGRMPGRLTADAPQVAFKTGTSYGFRDAWAAGVSGDHAVIVWVGRADGAPRPGETGRTAALPILFEVADRAAYHLGGDGDAGARLMPERRHEADGALQSFDHSVAEAPHILFPPKGAELWSGEINGAPARPFVLSGRGEGNLRWFINGEPSEVDDAGLPVWQPERAGFYAVSAVDEKGRTSEVRVRVIGIGGS</sequence>
<feature type="domain" description="Penicillin-binding C-terminal" evidence="14">
    <location>
        <begin position="599"/>
        <end position="679"/>
    </location>
</feature>
<dbReference type="EMBL" id="JAPWGW010000003">
    <property type="protein sequence ID" value="MCZ4298444.1"/>
    <property type="molecule type" value="Genomic_DNA"/>
</dbReference>
<dbReference type="InterPro" id="IPR023346">
    <property type="entry name" value="Lysozyme-like_dom_sf"/>
</dbReference>
<evidence type="ECO:0000259" key="13">
    <source>
        <dbReference type="Pfam" id="PF00912"/>
    </source>
</evidence>
<evidence type="ECO:0000256" key="4">
    <source>
        <dbReference type="ARBA" id="ARBA00022645"/>
    </source>
</evidence>
<gene>
    <name evidence="15" type="primary">pbpC</name>
    <name evidence="15" type="ORF">O4G74_10270</name>
</gene>
<dbReference type="SUPFAM" id="SSF56601">
    <property type="entry name" value="beta-lactamase/transpeptidase-like"/>
    <property type="match status" value="1"/>
</dbReference>
<dbReference type="InterPro" id="IPR036950">
    <property type="entry name" value="PBP_transglycosylase"/>
</dbReference>
<evidence type="ECO:0000259" key="14">
    <source>
        <dbReference type="Pfam" id="PF06832"/>
    </source>
</evidence>
<dbReference type="Pfam" id="PF00905">
    <property type="entry name" value="Transpeptidase"/>
    <property type="match status" value="1"/>
</dbReference>
<evidence type="ECO:0000256" key="10">
    <source>
        <dbReference type="ARBA" id="ARBA00044770"/>
    </source>
</evidence>
<keyword evidence="16" id="KW-1185">Reference proteome</keyword>
<dbReference type="InterPro" id="IPR050396">
    <property type="entry name" value="Glycosyltr_51/Transpeptidase"/>
</dbReference>
<accession>A0ABT4LVP0</accession>
<comment type="caution">
    <text evidence="15">The sequence shown here is derived from an EMBL/GenBank/DDBJ whole genome shotgun (WGS) entry which is preliminary data.</text>
</comment>
<keyword evidence="9" id="KW-0511">Multifunctional enzyme</keyword>
<organism evidence="15 16">
    <name type="scientific">Henriciella marina</name>
    <dbReference type="NCBI Taxonomy" id="453851"/>
    <lineage>
        <taxon>Bacteria</taxon>
        <taxon>Pseudomonadati</taxon>
        <taxon>Pseudomonadota</taxon>
        <taxon>Alphaproteobacteria</taxon>
        <taxon>Hyphomonadales</taxon>
        <taxon>Hyphomonadaceae</taxon>
        <taxon>Henriciella</taxon>
    </lineage>
</organism>
<reference evidence="15" key="1">
    <citation type="submission" date="2022-12" db="EMBL/GenBank/DDBJ databases">
        <title>Bacterial isolates from different developmental stages of Nematostella vectensis.</title>
        <authorList>
            <person name="Fraune S."/>
        </authorList>
    </citation>
    <scope>NUCLEOTIDE SEQUENCE</scope>
    <source>
        <strain evidence="15">G21632-S1</strain>
    </source>
</reference>
<evidence type="ECO:0000256" key="2">
    <source>
        <dbReference type="ARBA" id="ARBA00007090"/>
    </source>
</evidence>
<dbReference type="EC" id="2.4.99.28" evidence="10"/>
<dbReference type="Pfam" id="PF00912">
    <property type="entry name" value="Transgly"/>
    <property type="match status" value="1"/>
</dbReference>
<dbReference type="InterPro" id="IPR012338">
    <property type="entry name" value="Beta-lactam/transpept-like"/>
</dbReference>
<comment type="pathway">
    <text evidence="1">Cell wall biogenesis; peptidoglycan biosynthesis.</text>
</comment>
<keyword evidence="5" id="KW-0645">Protease</keyword>
<evidence type="ECO:0000256" key="6">
    <source>
        <dbReference type="ARBA" id="ARBA00022676"/>
    </source>
</evidence>
<comment type="similarity">
    <text evidence="3">In the N-terminal section; belongs to the glycosyltransferase 51 family.</text>
</comment>
<dbReference type="PANTHER" id="PTHR32282:SF15">
    <property type="entry name" value="PENICILLIN-BINDING PROTEIN 1C"/>
    <property type="match status" value="1"/>
</dbReference>
<evidence type="ECO:0000256" key="5">
    <source>
        <dbReference type="ARBA" id="ARBA00022670"/>
    </source>
</evidence>
<dbReference type="InterPro" id="IPR001460">
    <property type="entry name" value="PCN-bd_Tpept"/>
</dbReference>
<dbReference type="Gene3D" id="3.40.710.10">
    <property type="entry name" value="DD-peptidase/beta-lactamase superfamily"/>
    <property type="match status" value="1"/>
</dbReference>